<dbReference type="GO" id="GO:0000160">
    <property type="term" value="P:phosphorelay signal transduction system"/>
    <property type="evidence" value="ECO:0007669"/>
    <property type="project" value="InterPro"/>
</dbReference>
<keyword evidence="1" id="KW-0597">Phosphoprotein</keyword>
<dbReference type="CDD" id="cd19920">
    <property type="entry name" value="REC_PA4781-like"/>
    <property type="match status" value="1"/>
</dbReference>
<accession>C9YC64</accession>
<dbReference type="Gene3D" id="1.10.3210.10">
    <property type="entry name" value="Hypothetical protein af1432"/>
    <property type="match status" value="1"/>
</dbReference>
<evidence type="ECO:0000313" key="4">
    <source>
        <dbReference type="EMBL" id="CBA30315.1"/>
    </source>
</evidence>
<dbReference type="SUPFAM" id="SSF52172">
    <property type="entry name" value="CheY-like"/>
    <property type="match status" value="1"/>
</dbReference>
<dbReference type="PROSITE" id="PS50110">
    <property type="entry name" value="RESPONSE_REGULATORY"/>
    <property type="match status" value="1"/>
</dbReference>
<dbReference type="InterPro" id="IPR003607">
    <property type="entry name" value="HD/PDEase_dom"/>
</dbReference>
<dbReference type="Gene3D" id="3.40.50.2300">
    <property type="match status" value="1"/>
</dbReference>
<dbReference type="SMART" id="SM00471">
    <property type="entry name" value="HDc"/>
    <property type="match status" value="1"/>
</dbReference>
<dbReference type="EMBL" id="FN543105">
    <property type="protein sequence ID" value="CBA30315.1"/>
    <property type="molecule type" value="Genomic_DNA"/>
</dbReference>
<sequence>MSWSETTRSCCVRLVPPGSMSFRPASTNLTLRLLQLSCGTRWKETPMSDKPAALPYRPTVLVVDDTPENLLLMQSLLRDDYKVKGANNGERALKIVAGEAPPDLILLDIMMPGMDGYEVCRRIKADPKARHIPVIFLTAKSQTEDEAFGLSLGAADYITKPISPPIVLARVRNQLAVKASADFLRDQNEFLESEVSKRTHEVSAIQDVTILAMASLAETRDSDTGNHIRRTQHYVQSLARKLAEHPKFSTYLTPATIAMLYKSAPLHDIGKVGIPDRILLKPGKLTPEEFEVMKTHTTLGRDAIAHAERELGTEVAFLTMAKEIAYGHQEKWDGSGYPQGLAGDAIPVSARLMAVADVYDALISRRVYKEPMPHPQAVDIIARGRASHFDPDMVDAFLAIQDQFLAIANIYSDSADDLQLKANYADVAGLPYR</sequence>
<dbReference type="InterPro" id="IPR037522">
    <property type="entry name" value="HD_GYP_dom"/>
</dbReference>
<feature type="domain" description="HD-GYP" evidence="3">
    <location>
        <begin position="202"/>
        <end position="413"/>
    </location>
</feature>
<organism evidence="4">
    <name type="scientific">Curvibacter symbiont subsp. Hydra magnipapillata</name>
    <dbReference type="NCBI Taxonomy" id="667019"/>
    <lineage>
        <taxon>Bacteria</taxon>
        <taxon>Pseudomonadati</taxon>
        <taxon>Pseudomonadota</taxon>
        <taxon>Betaproteobacteria</taxon>
        <taxon>Burkholderiales</taxon>
        <taxon>Comamonadaceae</taxon>
        <taxon>Curvibacter</taxon>
    </lineage>
</organism>
<feature type="modified residue" description="4-aspartylphosphate" evidence="1">
    <location>
        <position position="108"/>
    </location>
</feature>
<dbReference type="PANTHER" id="PTHR45228">
    <property type="entry name" value="CYCLIC DI-GMP PHOSPHODIESTERASE TM_0186-RELATED"/>
    <property type="match status" value="1"/>
</dbReference>
<feature type="domain" description="Response regulatory" evidence="2">
    <location>
        <begin position="59"/>
        <end position="175"/>
    </location>
</feature>
<name>C9YC64_CURXX</name>
<dbReference type="Pfam" id="PF13487">
    <property type="entry name" value="HD_5"/>
    <property type="match status" value="1"/>
</dbReference>
<evidence type="ECO:0000259" key="3">
    <source>
        <dbReference type="PROSITE" id="PS51832"/>
    </source>
</evidence>
<gene>
    <name evidence="4" type="ORF">Csp_C22930</name>
</gene>
<evidence type="ECO:0008006" key="5">
    <source>
        <dbReference type="Google" id="ProtNLM"/>
    </source>
</evidence>
<evidence type="ECO:0000259" key="2">
    <source>
        <dbReference type="PROSITE" id="PS50110"/>
    </source>
</evidence>
<proteinExistence type="predicted"/>
<dbReference type="PANTHER" id="PTHR45228:SF5">
    <property type="entry name" value="CYCLIC DI-GMP PHOSPHODIESTERASE VC_1348-RELATED"/>
    <property type="match status" value="1"/>
</dbReference>
<dbReference type="SUPFAM" id="SSF109604">
    <property type="entry name" value="HD-domain/PDEase-like"/>
    <property type="match status" value="1"/>
</dbReference>
<dbReference type="InterPro" id="IPR052020">
    <property type="entry name" value="Cyclic_di-GMP/3'3'-cGAMP_PDE"/>
</dbReference>
<reference evidence="4" key="1">
    <citation type="journal article" date="2010" name="Nature">
        <title>The Dynamic genome of Hydra.</title>
        <authorList>
            <person name="Chapman J.A."/>
            <person name="Kirkness E.F."/>
            <person name="Simakov O."/>
            <person name="Hampson S.E."/>
            <person name="Mitros T."/>
            <person name="Weinmaier T."/>
            <person name="Rattei T."/>
            <person name="Balasubramanian P.G."/>
            <person name="Borman J."/>
            <person name="Busam D."/>
            <person name="Disbennett K."/>
            <person name="Pfannkoch C."/>
            <person name="Sumin N."/>
            <person name="Sutton G."/>
            <person name="Viswanathan L."/>
            <person name="Walenz B."/>
            <person name="Goodstein D.M."/>
            <person name="Hellsten U."/>
            <person name="Kawashima T."/>
            <person name="Prochnik S.E."/>
            <person name="Putnam N.H."/>
            <person name="Shu S."/>
            <person name="Blumberg B."/>
            <person name="Dana C.E."/>
            <person name="Gee L."/>
            <person name="Kibler D.F."/>
            <person name="Law L."/>
            <person name="Lindgens D."/>
            <person name="Martinez D.E."/>
            <person name="Peng J."/>
            <person name="Wigge P.A."/>
            <person name="Bertulat B."/>
            <person name="Guder C."/>
            <person name="Nakamura Y."/>
            <person name="Ozbek S."/>
            <person name="Watanabe H."/>
            <person name="Khalturin K."/>
            <person name="Hemmrich G."/>
            <person name="Franke A."/>
            <person name="Augustin R."/>
            <person name="Fraune S."/>
            <person name="Hayakawa E."/>
            <person name="Hayakawa S."/>
            <person name="Hirose M."/>
            <person name="Hwang J."/>
            <person name="Ikeo K."/>
            <person name="Nishimiya-Fujisawa C."/>
            <person name="Ogura A."/>
            <person name="Takahashi T."/>
            <person name="Steinmetz P.R."/>
            <person name="Zhang X."/>
            <person name="Aufschnaiter R."/>
            <person name="Eder M.K."/>
            <person name="Gorny A.K."/>
            <person name="Salvenmoser W."/>
            <person name="Heimberg A.M."/>
            <person name="Wheeler B.M."/>
            <person name="Peterson K.J."/>
            <person name="Boettger A."/>
            <person name="Tischler P."/>
            <person name="Wolf A."/>
            <person name="Gojobori T."/>
            <person name="Remington K.A."/>
            <person name="Strausberg R.L."/>
            <person name="Venter J."/>
            <person name="Technau U."/>
            <person name="Hobmayer B."/>
            <person name="Bosch T.C."/>
            <person name="Holstein T.W."/>
            <person name="Fujisawa T."/>
            <person name="Bode H.R."/>
            <person name="David C.N."/>
            <person name="Rokhsar D.S."/>
            <person name="Steele R.E."/>
        </authorList>
    </citation>
    <scope>NUCLEOTIDE SEQUENCE</scope>
</reference>
<dbReference type="CDD" id="cd00077">
    <property type="entry name" value="HDc"/>
    <property type="match status" value="1"/>
</dbReference>
<dbReference type="PROSITE" id="PS51832">
    <property type="entry name" value="HD_GYP"/>
    <property type="match status" value="1"/>
</dbReference>
<evidence type="ECO:0000256" key="1">
    <source>
        <dbReference type="PROSITE-ProRule" id="PRU00169"/>
    </source>
</evidence>
<dbReference type="GO" id="GO:0008081">
    <property type="term" value="F:phosphoric diester hydrolase activity"/>
    <property type="evidence" value="ECO:0007669"/>
    <property type="project" value="UniProtKB-ARBA"/>
</dbReference>
<dbReference type="SMART" id="SM00448">
    <property type="entry name" value="REC"/>
    <property type="match status" value="1"/>
</dbReference>
<dbReference type="AlphaFoldDB" id="C9YC64"/>
<dbReference type="Pfam" id="PF00072">
    <property type="entry name" value="Response_reg"/>
    <property type="match status" value="1"/>
</dbReference>
<dbReference type="InterPro" id="IPR011006">
    <property type="entry name" value="CheY-like_superfamily"/>
</dbReference>
<dbReference type="InterPro" id="IPR001789">
    <property type="entry name" value="Sig_transdc_resp-reg_receiver"/>
</dbReference>
<protein>
    <recommendedName>
        <fullName evidence="5">Two-component system response regulator</fullName>
    </recommendedName>
</protein>